<feature type="compositionally biased region" description="Basic and acidic residues" evidence="1">
    <location>
        <begin position="106"/>
        <end position="128"/>
    </location>
</feature>
<evidence type="ECO:0000313" key="2">
    <source>
        <dbReference type="EMBL" id="SVC57883.1"/>
    </source>
</evidence>
<dbReference type="EMBL" id="UINC01098962">
    <property type="protein sequence ID" value="SVC57883.1"/>
    <property type="molecule type" value="Genomic_DNA"/>
</dbReference>
<evidence type="ECO:0000256" key="1">
    <source>
        <dbReference type="SAM" id="MobiDB-lite"/>
    </source>
</evidence>
<feature type="non-terminal residue" evidence="2">
    <location>
        <position position="128"/>
    </location>
</feature>
<gene>
    <name evidence="2" type="ORF">METZ01_LOCUS310737</name>
</gene>
<protein>
    <submittedName>
        <fullName evidence="2">Uncharacterized protein</fullName>
    </submittedName>
</protein>
<organism evidence="2">
    <name type="scientific">marine metagenome</name>
    <dbReference type="NCBI Taxonomy" id="408172"/>
    <lineage>
        <taxon>unclassified sequences</taxon>
        <taxon>metagenomes</taxon>
        <taxon>ecological metagenomes</taxon>
    </lineage>
</organism>
<feature type="compositionally biased region" description="Basic and acidic residues" evidence="1">
    <location>
        <begin position="85"/>
        <end position="98"/>
    </location>
</feature>
<dbReference type="AlphaFoldDB" id="A0A382N9L1"/>
<name>A0A382N9L1_9ZZZZ</name>
<proteinExistence type="predicted"/>
<accession>A0A382N9L1</accession>
<reference evidence="2" key="1">
    <citation type="submission" date="2018-05" db="EMBL/GenBank/DDBJ databases">
        <authorList>
            <person name="Lanie J.A."/>
            <person name="Ng W.-L."/>
            <person name="Kazmierczak K.M."/>
            <person name="Andrzejewski T.M."/>
            <person name="Davidsen T.M."/>
            <person name="Wayne K.J."/>
            <person name="Tettelin H."/>
            <person name="Glass J.I."/>
            <person name="Rusch D."/>
            <person name="Podicherti R."/>
            <person name="Tsui H.-C.T."/>
            <person name="Winkler M.E."/>
        </authorList>
    </citation>
    <scope>NUCLEOTIDE SEQUENCE</scope>
</reference>
<sequence length="128" mass="14957">VVEDHIAQFWSNGRDLQEEAKFQAALNQLLKEFRKTLDDSSPLAKSIDDNDPSRTKAIIADQENYPQLAEILFLDTLEGDKRKEERISALGRRQEGRRKTSLTPNLEKRQTLRRSEMRRDPLHERRGN</sequence>
<feature type="region of interest" description="Disordered" evidence="1">
    <location>
        <begin position="85"/>
        <end position="128"/>
    </location>
</feature>
<feature type="non-terminal residue" evidence="2">
    <location>
        <position position="1"/>
    </location>
</feature>